<dbReference type="InterPro" id="IPR021122">
    <property type="entry name" value="RNA_ligase_dom_REL/Rnl2"/>
</dbReference>
<dbReference type="Gene3D" id="3.30.470.30">
    <property type="entry name" value="DNA ligase/mRNA capping enzyme"/>
    <property type="match status" value="1"/>
</dbReference>
<protein>
    <submittedName>
        <fullName evidence="3">RNA ligase 2</fullName>
    </submittedName>
</protein>
<reference evidence="3 4" key="1">
    <citation type="submission" date="2007-01" db="EMBL/GenBank/DDBJ databases">
        <authorList>
            <person name="Haygood M."/>
            <person name="Podell S."/>
            <person name="Anderson C."/>
            <person name="Hopkinson B."/>
            <person name="Roe K."/>
            <person name="Barbeau K."/>
            <person name="Gaasterland T."/>
            <person name="Ferriera S."/>
            <person name="Johnson J."/>
            <person name="Kravitz S."/>
            <person name="Beeson K."/>
            <person name="Sutton G."/>
            <person name="Rogers Y.-H."/>
            <person name="Friedman R."/>
            <person name="Frazier M."/>
            <person name="Venter J.C."/>
        </authorList>
    </citation>
    <scope>NUCLEOTIDE SEQUENCE [LARGE SCALE GENOMIC DNA]</scope>
    <source>
        <strain evidence="3 4">ATCC 23134</strain>
    </source>
</reference>
<dbReference type="OrthoDB" id="1060685at2"/>
<dbReference type="RefSeq" id="WP_002692607.1">
    <property type="nucleotide sequence ID" value="NZ_AAWS01000001.1"/>
</dbReference>
<dbReference type="Gene3D" id="3.30.1490.70">
    <property type="match status" value="1"/>
</dbReference>
<dbReference type="Pfam" id="PF09414">
    <property type="entry name" value="RNA_ligase"/>
    <property type="match status" value="1"/>
</dbReference>
<dbReference type="Pfam" id="PF18043">
    <property type="entry name" value="T4_Rnl2_C"/>
    <property type="match status" value="1"/>
</dbReference>
<dbReference type="EMBL" id="AAWS01000001">
    <property type="protein sequence ID" value="EAY31860.1"/>
    <property type="molecule type" value="Genomic_DNA"/>
</dbReference>
<dbReference type="Proteomes" id="UP000004095">
    <property type="component" value="Unassembled WGS sequence"/>
</dbReference>
<dbReference type="Gene3D" id="1.10.10.1810">
    <property type="entry name" value="RNA ligase"/>
    <property type="match status" value="1"/>
</dbReference>
<accession>A1ZC58</accession>
<dbReference type="SUPFAM" id="SSF56091">
    <property type="entry name" value="DNA ligase/mRNA capping enzyme, catalytic domain"/>
    <property type="match status" value="1"/>
</dbReference>
<dbReference type="InterPro" id="IPR040609">
    <property type="entry name" value="Rnl2_C"/>
</dbReference>
<keyword evidence="4" id="KW-1185">Reference proteome</keyword>
<feature type="domain" description="RNA ligase 2 C-terminal" evidence="2">
    <location>
        <begin position="255"/>
        <end position="337"/>
    </location>
</feature>
<comment type="caution">
    <text evidence="3">The sequence shown here is derived from an EMBL/GenBank/DDBJ whole genome shotgun (WGS) entry which is preliminary data.</text>
</comment>
<gene>
    <name evidence="3" type="ORF">M23134_01889</name>
</gene>
<evidence type="ECO:0000313" key="4">
    <source>
        <dbReference type="Proteomes" id="UP000004095"/>
    </source>
</evidence>
<sequence>MKHLFQSYPKIPESFDAFQLSEADYRLFKKTDWVVTEKIHGANFCVLSNGEETQFAKRKAVLDEEENFFGYHSLRNHLTAQVAQVFAELKRQHADTVAVAVYGELFGGAYPHPDVTAVTGVQAIQTGIYYCPEVRFWVFDLVRITDTSSYFVDFDNMRETCDTVGLPYVPALLVGTFSEVQNYAIEFESTIAGLLGLPALPTPNLAEGVVIKPATSLLMDTAKGWVRPVIKKKIEKFGEDIRYQQAKKWAGKAGESTVLGELMQAVHQLVNKNRLQNVCSKIGIVNLADAAQKEQVRADMEADVWEAFWEQYSDRYFQITSEEQAQVNAEVTQAIEQLL</sequence>
<dbReference type="eggNOG" id="ENOG502ZBS2">
    <property type="taxonomic scope" value="Bacteria"/>
</dbReference>
<evidence type="ECO:0000313" key="3">
    <source>
        <dbReference type="EMBL" id="EAY31860.1"/>
    </source>
</evidence>
<proteinExistence type="predicted"/>
<evidence type="ECO:0000259" key="2">
    <source>
        <dbReference type="Pfam" id="PF18043"/>
    </source>
</evidence>
<dbReference type="AlphaFoldDB" id="A1ZC58"/>
<name>A1ZC58_MICM2</name>
<organism evidence="3 4">
    <name type="scientific">Microscilla marina ATCC 23134</name>
    <dbReference type="NCBI Taxonomy" id="313606"/>
    <lineage>
        <taxon>Bacteria</taxon>
        <taxon>Pseudomonadati</taxon>
        <taxon>Bacteroidota</taxon>
        <taxon>Cytophagia</taxon>
        <taxon>Cytophagales</taxon>
        <taxon>Microscillaceae</taxon>
        <taxon>Microscilla</taxon>
    </lineage>
</organism>
<feature type="domain" description="RNA ligase" evidence="1">
    <location>
        <begin position="32"/>
        <end position="231"/>
    </location>
</feature>
<dbReference type="InterPro" id="IPR041948">
    <property type="entry name" value="Rnl1/2_C_sf"/>
</dbReference>
<evidence type="ECO:0000259" key="1">
    <source>
        <dbReference type="Pfam" id="PF09414"/>
    </source>
</evidence>
<dbReference type="GO" id="GO:0016874">
    <property type="term" value="F:ligase activity"/>
    <property type="evidence" value="ECO:0007669"/>
    <property type="project" value="UniProtKB-KW"/>
</dbReference>
<keyword evidence="3" id="KW-0436">Ligase</keyword>